<feature type="region of interest" description="Disordered" evidence="4">
    <location>
        <begin position="1"/>
        <end position="36"/>
    </location>
</feature>
<dbReference type="PATRIC" id="fig|101510.16.peg.7887"/>
<dbReference type="SUPFAM" id="SSF55781">
    <property type="entry name" value="GAF domain-like"/>
    <property type="match status" value="1"/>
</dbReference>
<dbReference type="OrthoDB" id="7495200at2"/>
<dbReference type="PANTHER" id="PTHR30136:SF35">
    <property type="entry name" value="HTH-TYPE TRANSCRIPTIONAL REGULATOR RV1719"/>
    <property type="match status" value="1"/>
</dbReference>
<reference evidence="8" key="1">
    <citation type="journal article" date="2006" name="Proc. Natl. Acad. Sci. U.S.A.">
        <title>The complete genome of Rhodococcus sp. RHA1 provides insights into a catabolic powerhouse.</title>
        <authorList>
            <person name="McLeod M.P."/>
            <person name="Warren R.L."/>
            <person name="Hsiao W.W.L."/>
            <person name="Araki N."/>
            <person name="Myhre M."/>
            <person name="Fernandes C."/>
            <person name="Miyazawa D."/>
            <person name="Wong W."/>
            <person name="Lillquist A.L."/>
            <person name="Wang D."/>
            <person name="Dosanjh M."/>
            <person name="Hara H."/>
            <person name="Petrescu A."/>
            <person name="Morin R.D."/>
            <person name="Yang G."/>
            <person name="Stott J.M."/>
            <person name="Schein J.E."/>
            <person name="Shin H."/>
            <person name="Smailus D."/>
            <person name="Siddiqui A.S."/>
            <person name="Marra M.A."/>
            <person name="Jones S.J.M."/>
            <person name="Holt R."/>
            <person name="Brinkman F.S.L."/>
            <person name="Miyauchi K."/>
            <person name="Fukuda M."/>
            <person name="Davies J.E."/>
            <person name="Mohn W.W."/>
            <person name="Eltis L.D."/>
        </authorList>
    </citation>
    <scope>NUCLEOTIDE SEQUENCE [LARGE SCALE GENOMIC DNA]</scope>
    <source>
        <strain evidence="8">RHA1</strain>
    </source>
</reference>
<dbReference type="GO" id="GO:0003700">
    <property type="term" value="F:DNA-binding transcription factor activity"/>
    <property type="evidence" value="ECO:0007669"/>
    <property type="project" value="TreeGrafter"/>
</dbReference>
<dbReference type="SMART" id="SM00346">
    <property type="entry name" value="HTH_ICLR"/>
    <property type="match status" value="1"/>
</dbReference>
<dbReference type="Proteomes" id="UP000008710">
    <property type="component" value="Plasmid pRHL1"/>
</dbReference>
<dbReference type="KEGG" id="rha:RHA1_ro08532"/>
<sequence>MQDFKSAGDSKHTPLAVSRVGTGKTPTPPVVERKSPPTERVVQILNLLADTPRERLTLTQVSAALDLNKPTCLGILTALTDAEFVTRDAAKSYGLGPALLRLGSAAESGLANLDLVRPFVTALHDRLGISCVLSAAHDGHIVILDRLGAAMAGDRRDLVGERLPLAPPLGLVNIAWEHDTVVDAWLSRPPLLPLVAGDEAAGDESVRAIIDGGRRRGYIIECLRTSGTSTVVLASLLSSGLPQRIIDELCRHLPPTDWSEYLLTEPIDATATIPVAHISAPIFDRHGSQQYTLTLVPERVDATMAQCTQWATALVDSAQHASIALGGR</sequence>
<dbReference type="InterPro" id="IPR029016">
    <property type="entry name" value="GAF-like_dom_sf"/>
</dbReference>
<protein>
    <submittedName>
        <fullName evidence="7">Possible transcriptional regulator, IclR family protein</fullName>
    </submittedName>
</protein>
<dbReference type="Gene3D" id="3.30.450.40">
    <property type="match status" value="1"/>
</dbReference>
<feature type="domain" description="IclR-ED" evidence="6">
    <location>
        <begin position="98"/>
        <end position="327"/>
    </location>
</feature>
<feature type="domain" description="HTH iclR-type" evidence="5">
    <location>
        <begin position="35"/>
        <end position="97"/>
    </location>
</feature>
<dbReference type="EMBL" id="CP000432">
    <property type="protein sequence ID" value="ABG99576.1"/>
    <property type="molecule type" value="Genomic_DNA"/>
</dbReference>
<dbReference type="InterPro" id="IPR005471">
    <property type="entry name" value="Tscrpt_reg_IclR_N"/>
</dbReference>
<dbReference type="InterPro" id="IPR036388">
    <property type="entry name" value="WH-like_DNA-bd_sf"/>
</dbReference>
<evidence type="ECO:0000259" key="5">
    <source>
        <dbReference type="PROSITE" id="PS51077"/>
    </source>
</evidence>
<gene>
    <name evidence="7" type="ordered locus">RHA1_ro08532</name>
</gene>
<keyword evidence="7" id="KW-0614">Plasmid</keyword>
<dbReference type="PANTHER" id="PTHR30136">
    <property type="entry name" value="HELIX-TURN-HELIX TRANSCRIPTIONAL REGULATOR, ICLR FAMILY"/>
    <property type="match status" value="1"/>
</dbReference>
<dbReference type="HOGENOM" id="CLU_062618_5_1_11"/>
<evidence type="ECO:0000256" key="4">
    <source>
        <dbReference type="SAM" id="MobiDB-lite"/>
    </source>
</evidence>
<feature type="compositionally biased region" description="Basic and acidic residues" evidence="4">
    <location>
        <begin position="1"/>
        <end position="12"/>
    </location>
</feature>
<dbReference type="RefSeq" id="WP_011599318.1">
    <property type="nucleotide sequence ID" value="NC_008269.1"/>
</dbReference>
<dbReference type="Pfam" id="PF09339">
    <property type="entry name" value="HTH_IclR"/>
    <property type="match status" value="1"/>
</dbReference>
<evidence type="ECO:0000313" key="8">
    <source>
        <dbReference type="Proteomes" id="UP000008710"/>
    </source>
</evidence>
<evidence type="ECO:0000313" key="7">
    <source>
        <dbReference type="EMBL" id="ABG99576.1"/>
    </source>
</evidence>
<keyword evidence="2" id="KW-0238">DNA-binding</keyword>
<dbReference type="InterPro" id="IPR050707">
    <property type="entry name" value="HTH_MetabolicPath_Reg"/>
</dbReference>
<evidence type="ECO:0000256" key="1">
    <source>
        <dbReference type="ARBA" id="ARBA00023015"/>
    </source>
</evidence>
<dbReference type="Gene3D" id="1.10.10.10">
    <property type="entry name" value="Winged helix-like DNA-binding domain superfamily/Winged helix DNA-binding domain"/>
    <property type="match status" value="1"/>
</dbReference>
<dbReference type="InterPro" id="IPR014757">
    <property type="entry name" value="Tscrpt_reg_IclR_C"/>
</dbReference>
<dbReference type="InterPro" id="IPR036390">
    <property type="entry name" value="WH_DNA-bd_sf"/>
</dbReference>
<geneLocation type="plasmid" evidence="7 8">
    <name>pRHL1</name>
</geneLocation>
<dbReference type="AlphaFoldDB" id="Q0RYR0"/>
<name>Q0RYR0_RHOJR</name>
<keyword evidence="3" id="KW-0804">Transcription</keyword>
<proteinExistence type="predicted"/>
<evidence type="ECO:0000256" key="3">
    <source>
        <dbReference type="ARBA" id="ARBA00023163"/>
    </source>
</evidence>
<keyword evidence="1" id="KW-0805">Transcription regulation</keyword>
<evidence type="ECO:0000256" key="2">
    <source>
        <dbReference type="ARBA" id="ARBA00023125"/>
    </source>
</evidence>
<dbReference type="SUPFAM" id="SSF46785">
    <property type="entry name" value="Winged helix' DNA-binding domain"/>
    <property type="match status" value="1"/>
</dbReference>
<evidence type="ECO:0000259" key="6">
    <source>
        <dbReference type="PROSITE" id="PS51078"/>
    </source>
</evidence>
<dbReference type="GO" id="GO:0045892">
    <property type="term" value="P:negative regulation of DNA-templated transcription"/>
    <property type="evidence" value="ECO:0007669"/>
    <property type="project" value="TreeGrafter"/>
</dbReference>
<dbReference type="PROSITE" id="PS51078">
    <property type="entry name" value="ICLR_ED"/>
    <property type="match status" value="1"/>
</dbReference>
<dbReference type="GO" id="GO:0003677">
    <property type="term" value="F:DNA binding"/>
    <property type="evidence" value="ECO:0007669"/>
    <property type="project" value="UniProtKB-KW"/>
</dbReference>
<organism evidence="7 8">
    <name type="scientific">Rhodococcus jostii (strain RHA1)</name>
    <dbReference type="NCBI Taxonomy" id="101510"/>
    <lineage>
        <taxon>Bacteria</taxon>
        <taxon>Bacillati</taxon>
        <taxon>Actinomycetota</taxon>
        <taxon>Actinomycetes</taxon>
        <taxon>Mycobacteriales</taxon>
        <taxon>Nocardiaceae</taxon>
        <taxon>Rhodococcus</taxon>
    </lineage>
</organism>
<dbReference type="PROSITE" id="PS51077">
    <property type="entry name" value="HTH_ICLR"/>
    <property type="match status" value="1"/>
</dbReference>
<accession>Q0RYR0</accession>